<protein>
    <submittedName>
        <fullName evidence="10">Uncharacterized protein</fullName>
    </submittedName>
</protein>
<evidence type="ECO:0000256" key="3">
    <source>
        <dbReference type="ARBA" id="ARBA00022630"/>
    </source>
</evidence>
<dbReference type="SUPFAM" id="SSF52218">
    <property type="entry name" value="Flavoproteins"/>
    <property type="match status" value="1"/>
</dbReference>
<name>A0AAV9IQ49_CYACA</name>
<dbReference type="PROSITE" id="PS51384">
    <property type="entry name" value="FAD_FR"/>
    <property type="match status" value="1"/>
</dbReference>
<dbReference type="Gene3D" id="2.40.30.10">
    <property type="entry name" value="Translation factors"/>
    <property type="match status" value="1"/>
</dbReference>
<dbReference type="InterPro" id="IPR001433">
    <property type="entry name" value="OxRdtase_FAD/NAD-bd"/>
</dbReference>
<dbReference type="Gene3D" id="3.40.50.80">
    <property type="entry name" value="Nucleotide-binding domain of ferredoxin-NADP reductase (FNR) module"/>
    <property type="match status" value="1"/>
</dbReference>
<comment type="cofactor">
    <cofactor evidence="2">
        <name>FAD</name>
        <dbReference type="ChEBI" id="CHEBI:57692"/>
    </cofactor>
</comment>
<dbReference type="GO" id="GO:0050660">
    <property type="term" value="F:flavin adenine dinucleotide binding"/>
    <property type="evidence" value="ECO:0007669"/>
    <property type="project" value="TreeGrafter"/>
</dbReference>
<dbReference type="GO" id="GO:0016491">
    <property type="term" value="F:oxidoreductase activity"/>
    <property type="evidence" value="ECO:0007669"/>
    <property type="project" value="UniProtKB-KW"/>
</dbReference>
<dbReference type="Gene3D" id="3.40.50.360">
    <property type="match status" value="1"/>
</dbReference>
<keyword evidence="7" id="KW-0560">Oxidoreductase</keyword>
<evidence type="ECO:0000313" key="11">
    <source>
        <dbReference type="Proteomes" id="UP001301350"/>
    </source>
</evidence>
<dbReference type="GO" id="GO:0010181">
    <property type="term" value="F:FMN binding"/>
    <property type="evidence" value="ECO:0007669"/>
    <property type="project" value="InterPro"/>
</dbReference>
<dbReference type="Proteomes" id="UP001301350">
    <property type="component" value="Unassembled WGS sequence"/>
</dbReference>
<feature type="domain" description="FAD-binding FR-type" evidence="9">
    <location>
        <begin position="275"/>
        <end position="496"/>
    </location>
</feature>
<dbReference type="InterPro" id="IPR003097">
    <property type="entry name" value="CysJ-like_FAD-binding"/>
</dbReference>
<evidence type="ECO:0000256" key="5">
    <source>
        <dbReference type="ARBA" id="ARBA00022827"/>
    </source>
</evidence>
<dbReference type="SUPFAM" id="SSF63380">
    <property type="entry name" value="Riboflavin synthase domain-like"/>
    <property type="match status" value="1"/>
</dbReference>
<reference evidence="10 11" key="1">
    <citation type="submission" date="2022-07" db="EMBL/GenBank/DDBJ databases">
        <title>Genome-wide signatures of adaptation to extreme environments.</title>
        <authorList>
            <person name="Cho C.H."/>
            <person name="Yoon H.S."/>
        </authorList>
    </citation>
    <scope>NUCLEOTIDE SEQUENCE [LARGE SCALE GENOMIC DNA]</scope>
    <source>
        <strain evidence="10 11">DBV 063 E5</strain>
    </source>
</reference>
<dbReference type="InterPro" id="IPR017938">
    <property type="entry name" value="Riboflavin_synthase-like_b-brl"/>
</dbReference>
<dbReference type="Pfam" id="PF00175">
    <property type="entry name" value="NAD_binding_1"/>
    <property type="match status" value="1"/>
</dbReference>
<dbReference type="GO" id="GO:0005829">
    <property type="term" value="C:cytosol"/>
    <property type="evidence" value="ECO:0007669"/>
    <property type="project" value="TreeGrafter"/>
</dbReference>
<evidence type="ECO:0000259" key="9">
    <source>
        <dbReference type="PROSITE" id="PS51384"/>
    </source>
</evidence>
<dbReference type="FunFam" id="3.40.50.80:FF:000001">
    <property type="entry name" value="NADPH--cytochrome P450 reductase 1"/>
    <property type="match status" value="1"/>
</dbReference>
<evidence type="ECO:0000259" key="8">
    <source>
        <dbReference type="PROSITE" id="PS50902"/>
    </source>
</evidence>
<dbReference type="PANTHER" id="PTHR19384:SF128">
    <property type="entry name" value="NADPH OXIDOREDUCTASE A"/>
    <property type="match status" value="1"/>
</dbReference>
<dbReference type="AlphaFoldDB" id="A0AAV9IQ49"/>
<organism evidence="10 11">
    <name type="scientific">Cyanidium caldarium</name>
    <name type="common">Red alga</name>
    <dbReference type="NCBI Taxonomy" id="2771"/>
    <lineage>
        <taxon>Eukaryota</taxon>
        <taxon>Rhodophyta</taxon>
        <taxon>Bangiophyceae</taxon>
        <taxon>Cyanidiales</taxon>
        <taxon>Cyanidiaceae</taxon>
        <taxon>Cyanidium</taxon>
    </lineage>
</organism>
<dbReference type="InterPro" id="IPR008254">
    <property type="entry name" value="Flavodoxin/NO_synth"/>
</dbReference>
<dbReference type="InterPro" id="IPR039261">
    <property type="entry name" value="FNR_nucleotide-bd"/>
</dbReference>
<keyword evidence="6" id="KW-0521">NADP</keyword>
<dbReference type="InterPro" id="IPR001709">
    <property type="entry name" value="Flavoprot_Pyr_Nucl_cyt_Rdtase"/>
</dbReference>
<keyword evidence="4" id="KW-0288">FMN</keyword>
<dbReference type="InterPro" id="IPR017927">
    <property type="entry name" value="FAD-bd_FR_type"/>
</dbReference>
<dbReference type="Pfam" id="PF00258">
    <property type="entry name" value="Flavodoxin_1"/>
    <property type="match status" value="1"/>
</dbReference>
<dbReference type="PANTHER" id="PTHR19384">
    <property type="entry name" value="NITRIC OXIDE SYNTHASE-RELATED"/>
    <property type="match status" value="1"/>
</dbReference>
<dbReference type="PRINTS" id="PR00371">
    <property type="entry name" value="FPNCR"/>
</dbReference>
<evidence type="ECO:0000256" key="7">
    <source>
        <dbReference type="ARBA" id="ARBA00023002"/>
    </source>
</evidence>
<evidence type="ECO:0000313" key="10">
    <source>
        <dbReference type="EMBL" id="KAK4534392.1"/>
    </source>
</evidence>
<proteinExistence type="predicted"/>
<keyword evidence="11" id="KW-1185">Reference proteome</keyword>
<feature type="domain" description="Flavodoxin-like" evidence="8">
    <location>
        <begin position="86"/>
        <end position="230"/>
    </location>
</feature>
<dbReference type="SUPFAM" id="SSF52343">
    <property type="entry name" value="Ferredoxin reductase-like, C-terminal NADP-linked domain"/>
    <property type="match status" value="1"/>
</dbReference>
<evidence type="ECO:0000256" key="2">
    <source>
        <dbReference type="ARBA" id="ARBA00001974"/>
    </source>
</evidence>
<evidence type="ECO:0000256" key="6">
    <source>
        <dbReference type="ARBA" id="ARBA00022857"/>
    </source>
</evidence>
<sequence length="647" mass="72678">MAGVLLWLAAGMMVLVALRSLWLTVQSVLMGGGGRPARKKRRFEDYLLDDTVAPGGAPTGAVSASIASAELLEQAYRFANDGGLPVLILYGTEYGFSREVAYRLAETLRTASSGALSPRVMNMLHFELIQWSEEPVVLVVCSTTGDGVVPSDARPFADQLESGALTLRPDLHYSVLALGDKGYPHFCRAGKHFEALLRERSGQQAARLAERSDIDQEDWHAIEAWFGSVQQALRVELLHALGLQPHRDYLRDSIVKGGAMIADLANDVSRKYTKDNPYWATMVVKRPLTVQVEPDDKETVHIELDLGDSGIRYVPGDALGVVPRNCPAEVRRTLAALHMSGIEQAESGETVREFLERRADLKNLRPELLFRVLADSLSDVEAPAERQRASQLWTEAPPSYLRERELADVLLEFPSARIAPHRVPQMVRALQPRFYSIASSPVVHGERRVALTVAVVRYRTLGRDRQGVTTCYLADRVHLRDTVPVFLSRNPNFRLPVDDAVPIVMIGPGTGIAPFRAFAAERRTARGRTLLFFGSRHRERDFLYRDELEEMARRGELELYTAFSRDQSQKYYVQHRMLERAADLCTLIDRQGAYVYVCGDALHMARDVDKALRTILREHAGLNAADTDAYMERLEREARYQRDVWVE</sequence>
<dbReference type="Gene3D" id="1.20.990.10">
    <property type="entry name" value="NADPH-cytochrome p450 Reductase, Chain A, domain 3"/>
    <property type="match status" value="1"/>
</dbReference>
<dbReference type="PROSITE" id="PS50902">
    <property type="entry name" value="FLAVODOXIN_LIKE"/>
    <property type="match status" value="1"/>
</dbReference>
<accession>A0AAV9IQ49</accession>
<keyword evidence="5" id="KW-0274">FAD</keyword>
<comment type="caution">
    <text evidence="10">The sequence shown here is derived from an EMBL/GenBank/DDBJ whole genome shotgun (WGS) entry which is preliminary data.</text>
</comment>
<dbReference type="InterPro" id="IPR029039">
    <property type="entry name" value="Flavoprotein-like_sf"/>
</dbReference>
<evidence type="ECO:0000256" key="4">
    <source>
        <dbReference type="ARBA" id="ARBA00022643"/>
    </source>
</evidence>
<dbReference type="InterPro" id="IPR023173">
    <property type="entry name" value="NADPH_Cyt_P450_Rdtase_alpha"/>
</dbReference>
<evidence type="ECO:0000256" key="1">
    <source>
        <dbReference type="ARBA" id="ARBA00001917"/>
    </source>
</evidence>
<gene>
    <name evidence="10" type="ORF">CDCA_CDCA01G0417</name>
</gene>
<dbReference type="Pfam" id="PF00667">
    <property type="entry name" value="FAD_binding_1"/>
    <property type="match status" value="1"/>
</dbReference>
<comment type="cofactor">
    <cofactor evidence="1">
        <name>FMN</name>
        <dbReference type="ChEBI" id="CHEBI:58210"/>
    </cofactor>
</comment>
<dbReference type="EMBL" id="JANCYW010000001">
    <property type="protein sequence ID" value="KAK4534392.1"/>
    <property type="molecule type" value="Genomic_DNA"/>
</dbReference>
<keyword evidence="3" id="KW-0285">Flavoprotein</keyword>